<dbReference type="Pfam" id="PF01146">
    <property type="entry name" value="Caveolin"/>
    <property type="match status" value="1"/>
</dbReference>
<comment type="similarity">
    <text evidence="2 6">Belongs to the caveolin family.</text>
</comment>
<evidence type="ECO:0000256" key="7">
    <source>
        <dbReference type="SAM" id="Phobius"/>
    </source>
</evidence>
<proteinExistence type="inferred from homology"/>
<accession>A0A226D092</accession>
<comment type="subcellular location">
    <subcellularLocation>
        <location evidence="1 6">Cell membrane</location>
        <topology evidence="1 6">Peripheral membrane protein</topology>
    </subcellularLocation>
    <subcellularLocation>
        <location evidence="6">Golgi apparatus membrane</location>
        <topology evidence="6">Peripheral membrane protein</topology>
    </subcellularLocation>
    <subcellularLocation>
        <location evidence="6">Membrane</location>
        <location evidence="6">Caveola</location>
        <topology evidence="6">Peripheral membrane protein</topology>
    </subcellularLocation>
</comment>
<gene>
    <name evidence="8" type="ORF">Fcan01_27165</name>
</gene>
<dbReference type="GO" id="GO:0070836">
    <property type="term" value="P:caveola assembly"/>
    <property type="evidence" value="ECO:0007669"/>
    <property type="project" value="InterPro"/>
</dbReference>
<dbReference type="PANTHER" id="PTHR10844:SF19">
    <property type="entry name" value="CAVEOLIN-2"/>
    <property type="match status" value="1"/>
</dbReference>
<dbReference type="AlphaFoldDB" id="A0A226D092"/>
<evidence type="ECO:0000256" key="6">
    <source>
        <dbReference type="RuleBase" id="RU000680"/>
    </source>
</evidence>
<reference evidence="8 9" key="1">
    <citation type="submission" date="2015-12" db="EMBL/GenBank/DDBJ databases">
        <title>The genome of Folsomia candida.</title>
        <authorList>
            <person name="Faddeeva A."/>
            <person name="Derks M.F."/>
            <person name="Anvar Y."/>
            <person name="Smit S."/>
            <person name="Van Straalen N."/>
            <person name="Roelofs D."/>
        </authorList>
    </citation>
    <scope>NUCLEOTIDE SEQUENCE [LARGE SCALE GENOMIC DNA]</scope>
    <source>
        <strain evidence="8 9">VU population</strain>
        <tissue evidence="8">Whole body</tissue>
    </source>
</reference>
<comment type="caution">
    <text evidence="8">The sequence shown here is derived from an EMBL/GenBank/DDBJ whole genome shotgun (WGS) entry which is preliminary data.</text>
</comment>
<evidence type="ECO:0000256" key="2">
    <source>
        <dbReference type="ARBA" id="ARBA00010988"/>
    </source>
</evidence>
<organism evidence="8 9">
    <name type="scientific">Folsomia candida</name>
    <name type="common">Springtail</name>
    <dbReference type="NCBI Taxonomy" id="158441"/>
    <lineage>
        <taxon>Eukaryota</taxon>
        <taxon>Metazoa</taxon>
        <taxon>Ecdysozoa</taxon>
        <taxon>Arthropoda</taxon>
        <taxon>Hexapoda</taxon>
        <taxon>Collembola</taxon>
        <taxon>Entomobryomorpha</taxon>
        <taxon>Isotomoidea</taxon>
        <taxon>Isotomidae</taxon>
        <taxon>Proisotominae</taxon>
        <taxon>Folsomia</taxon>
    </lineage>
</organism>
<dbReference type="STRING" id="158441.A0A226D092"/>
<evidence type="ECO:0000256" key="3">
    <source>
        <dbReference type="ARBA" id="ARBA00022475"/>
    </source>
</evidence>
<keyword evidence="7" id="KW-0812">Transmembrane</keyword>
<evidence type="ECO:0000313" key="8">
    <source>
        <dbReference type="EMBL" id="OXA38071.1"/>
    </source>
</evidence>
<dbReference type="InterPro" id="IPR001612">
    <property type="entry name" value="Caveolin"/>
</dbReference>
<evidence type="ECO:0000256" key="5">
    <source>
        <dbReference type="ARBA" id="ARBA00023136"/>
    </source>
</evidence>
<keyword evidence="9" id="KW-1185">Reference proteome</keyword>
<evidence type="ECO:0000256" key="1">
    <source>
        <dbReference type="ARBA" id="ARBA00004202"/>
    </source>
</evidence>
<evidence type="ECO:0000256" key="4">
    <source>
        <dbReference type="ARBA" id="ARBA00023034"/>
    </source>
</evidence>
<evidence type="ECO:0000313" key="9">
    <source>
        <dbReference type="Proteomes" id="UP000198287"/>
    </source>
</evidence>
<keyword evidence="7" id="KW-1133">Transmembrane helix</keyword>
<dbReference type="Proteomes" id="UP000198287">
    <property type="component" value="Unassembled WGS sequence"/>
</dbReference>
<dbReference type="GO" id="GO:0000139">
    <property type="term" value="C:Golgi membrane"/>
    <property type="evidence" value="ECO:0007669"/>
    <property type="project" value="UniProtKB-SubCell"/>
</dbReference>
<keyword evidence="3 6" id="KW-1003">Cell membrane</keyword>
<keyword evidence="4 6" id="KW-0333">Golgi apparatus</keyword>
<sequence>MVIQMNKVSIPADALGLHHSTLPTTIVPDSRDPLQINGHIQATWSSVVGEPEGLRSPEWAWKFSGEVFSFIQAATYRFFVIILGPLLSFLAAIHFGILHFLQIWFLRPILKFFHVVFAFTRSFIEITLNGTVGPFVETAGLFCSRFRVRHQRVYDAKDEPAYPFII</sequence>
<dbReference type="GO" id="GO:0060090">
    <property type="term" value="F:molecular adaptor activity"/>
    <property type="evidence" value="ECO:0007669"/>
    <property type="project" value="TreeGrafter"/>
</dbReference>
<name>A0A226D092_FOLCA</name>
<protein>
    <recommendedName>
        <fullName evidence="6">Caveolin</fullName>
    </recommendedName>
</protein>
<feature type="transmembrane region" description="Helical" evidence="7">
    <location>
        <begin position="78"/>
        <end position="101"/>
    </location>
</feature>
<dbReference type="OrthoDB" id="5917823at2759"/>
<comment type="function">
    <text evidence="6">May act as a scaffolding protein within caveolar membranes. Interacts directly with G-protein alpha subunits and can functionally regulate their activity.</text>
</comment>
<dbReference type="PANTHER" id="PTHR10844">
    <property type="entry name" value="CAVEOLIN"/>
    <property type="match status" value="1"/>
</dbReference>
<dbReference type="EMBL" id="LNIX01000049">
    <property type="protein sequence ID" value="OXA38071.1"/>
    <property type="molecule type" value="Genomic_DNA"/>
</dbReference>
<dbReference type="GO" id="GO:0005901">
    <property type="term" value="C:caveola"/>
    <property type="evidence" value="ECO:0007669"/>
    <property type="project" value="UniProtKB-SubCell"/>
</dbReference>
<dbReference type="OMA" id="CEFAHIT"/>
<keyword evidence="5 6" id="KW-0472">Membrane</keyword>